<dbReference type="InterPro" id="IPR050239">
    <property type="entry name" value="Sigma-70_RNA_pol_init_factors"/>
</dbReference>
<dbReference type="NCBIfam" id="TIGR02937">
    <property type="entry name" value="sigma70-ECF"/>
    <property type="match status" value="1"/>
</dbReference>
<keyword evidence="3" id="KW-0731">Sigma factor</keyword>
<dbReference type="Proteomes" id="UP001515480">
    <property type="component" value="Unassembled WGS sequence"/>
</dbReference>
<keyword evidence="4" id="KW-0238">DNA-binding</keyword>
<name>A0AB34IKP9_PRYPA</name>
<reference evidence="7 8" key="1">
    <citation type="journal article" date="2024" name="Science">
        <title>Giant polyketide synthase enzymes in the biosynthesis of giant marine polyether toxins.</title>
        <authorList>
            <person name="Fallon T.R."/>
            <person name="Shende V.V."/>
            <person name="Wierzbicki I.H."/>
            <person name="Pendleton A.L."/>
            <person name="Watervoot N.F."/>
            <person name="Auber R.P."/>
            <person name="Gonzalez D.J."/>
            <person name="Wisecaver J.H."/>
            <person name="Moore B.S."/>
        </authorList>
    </citation>
    <scope>NUCLEOTIDE SEQUENCE [LARGE SCALE GENOMIC DNA]</scope>
    <source>
        <strain evidence="7 8">12B1</strain>
    </source>
</reference>
<accession>A0AB34IKP9</accession>
<dbReference type="AlphaFoldDB" id="A0AB34IKP9"/>
<dbReference type="GO" id="GO:0006352">
    <property type="term" value="P:DNA-templated transcription initiation"/>
    <property type="evidence" value="ECO:0007669"/>
    <property type="project" value="InterPro"/>
</dbReference>
<proteinExistence type="inferred from homology"/>
<dbReference type="PANTHER" id="PTHR30603">
    <property type="entry name" value="RNA POLYMERASE SIGMA FACTOR RPO"/>
    <property type="match status" value="1"/>
</dbReference>
<dbReference type="InterPro" id="IPR000943">
    <property type="entry name" value="RNA_pol_sigma70"/>
</dbReference>
<organism evidence="7 8">
    <name type="scientific">Prymnesium parvum</name>
    <name type="common">Toxic golden alga</name>
    <dbReference type="NCBI Taxonomy" id="97485"/>
    <lineage>
        <taxon>Eukaryota</taxon>
        <taxon>Haptista</taxon>
        <taxon>Haptophyta</taxon>
        <taxon>Prymnesiophyceae</taxon>
        <taxon>Prymnesiales</taxon>
        <taxon>Prymnesiaceae</taxon>
        <taxon>Prymnesium</taxon>
    </lineage>
</organism>
<dbReference type="PRINTS" id="PR00046">
    <property type="entry name" value="SIGMA70FCT"/>
</dbReference>
<gene>
    <name evidence="7" type="ORF">AB1Y20_011892</name>
</gene>
<dbReference type="InterPro" id="IPR007627">
    <property type="entry name" value="RNA_pol_sigma70_r2"/>
</dbReference>
<evidence type="ECO:0000259" key="6">
    <source>
        <dbReference type="PROSITE" id="PS00715"/>
    </source>
</evidence>
<dbReference type="InterPro" id="IPR036388">
    <property type="entry name" value="WH-like_DNA-bd_sf"/>
</dbReference>
<dbReference type="EMBL" id="JBGBPQ010000025">
    <property type="protein sequence ID" value="KAL1499697.1"/>
    <property type="molecule type" value="Genomic_DNA"/>
</dbReference>
<dbReference type="GO" id="GO:0003677">
    <property type="term" value="F:DNA binding"/>
    <property type="evidence" value="ECO:0007669"/>
    <property type="project" value="UniProtKB-KW"/>
</dbReference>
<keyword evidence="8" id="KW-1185">Reference proteome</keyword>
<keyword evidence="5" id="KW-0804">Transcription</keyword>
<evidence type="ECO:0000256" key="2">
    <source>
        <dbReference type="ARBA" id="ARBA00023015"/>
    </source>
</evidence>
<dbReference type="PROSITE" id="PS00715">
    <property type="entry name" value="SIGMA70_1"/>
    <property type="match status" value="1"/>
</dbReference>
<dbReference type="SUPFAM" id="SSF88659">
    <property type="entry name" value="Sigma3 and sigma4 domains of RNA polymerase sigma factors"/>
    <property type="match status" value="2"/>
</dbReference>
<evidence type="ECO:0000256" key="3">
    <source>
        <dbReference type="ARBA" id="ARBA00023082"/>
    </source>
</evidence>
<dbReference type="InterPro" id="IPR013324">
    <property type="entry name" value="RNA_pol_sigma_r3/r4-like"/>
</dbReference>
<evidence type="ECO:0000256" key="1">
    <source>
        <dbReference type="ARBA" id="ARBA00007788"/>
    </source>
</evidence>
<feature type="domain" description="RNA polymerase sigma-70" evidence="6">
    <location>
        <begin position="169"/>
        <end position="182"/>
    </location>
</feature>
<dbReference type="Gene3D" id="1.10.10.10">
    <property type="entry name" value="Winged helix-like DNA-binding domain superfamily/Winged helix DNA-binding domain"/>
    <property type="match status" value="2"/>
</dbReference>
<protein>
    <recommendedName>
        <fullName evidence="6">RNA polymerase sigma-70 domain-containing protein</fullName>
    </recommendedName>
</protein>
<sequence length="399" mass="44275">MLHFLPVLFYQRPCPPPRGATAHGAAPRPSKRLLLQPLLLALAAAPSAAYTPCLRRRSALRLSLRAPPPLASALRHELLSSDEVDSLASLTHTLLEWRRLRASSSAALRREPTDGEMARLLGLPSAAEYASRLQNLHAANHKLVLSNLRLVLSIAGRYAAKGCVVSRSDLVQEGALGLIRAAEKYDPSLGFRFSSYATQWIRMKISRAIAQQSRTVRVPTKLHFMRQKMHRTANELFGKLGRRPTPDEIASEMCVDRAMVDQLCYMGTFDYMHSLDSRRPSAGDGDGLALAEMISAPAWQAERPQFLFDLQKVLGKVLTERECKVIGLRYGLFGGREHSVEEVRACLQPEGSASPASPVSTHRVRQIEAAALGKLRRLSEHDAQLRMLMGYLQESDFRA</sequence>
<dbReference type="SUPFAM" id="SSF88946">
    <property type="entry name" value="Sigma2 domain of RNA polymerase sigma factors"/>
    <property type="match status" value="1"/>
</dbReference>
<dbReference type="InterPro" id="IPR013325">
    <property type="entry name" value="RNA_pol_sigma_r2"/>
</dbReference>
<evidence type="ECO:0000313" key="8">
    <source>
        <dbReference type="Proteomes" id="UP001515480"/>
    </source>
</evidence>
<evidence type="ECO:0000256" key="4">
    <source>
        <dbReference type="ARBA" id="ARBA00023125"/>
    </source>
</evidence>
<dbReference type="PANTHER" id="PTHR30603:SF47">
    <property type="entry name" value="RNA POLYMERASE SIGMA FACTOR SIGD, CHLOROPLASTIC"/>
    <property type="match status" value="1"/>
</dbReference>
<dbReference type="InterPro" id="IPR014284">
    <property type="entry name" value="RNA_pol_sigma-70_dom"/>
</dbReference>
<comment type="similarity">
    <text evidence="1">Belongs to the sigma-70 factor family.</text>
</comment>
<evidence type="ECO:0000256" key="5">
    <source>
        <dbReference type="ARBA" id="ARBA00023163"/>
    </source>
</evidence>
<dbReference type="Gene3D" id="1.10.601.10">
    <property type="entry name" value="RNA Polymerase Primary Sigma Factor"/>
    <property type="match status" value="1"/>
</dbReference>
<keyword evidence="2" id="KW-0805">Transcription regulation</keyword>
<evidence type="ECO:0000313" key="7">
    <source>
        <dbReference type="EMBL" id="KAL1499697.1"/>
    </source>
</evidence>
<dbReference type="Pfam" id="PF04542">
    <property type="entry name" value="Sigma70_r2"/>
    <property type="match status" value="1"/>
</dbReference>
<comment type="caution">
    <text evidence="7">The sequence shown here is derived from an EMBL/GenBank/DDBJ whole genome shotgun (WGS) entry which is preliminary data.</text>
</comment>
<dbReference type="GO" id="GO:0016987">
    <property type="term" value="F:sigma factor activity"/>
    <property type="evidence" value="ECO:0007669"/>
    <property type="project" value="UniProtKB-KW"/>
</dbReference>